<feature type="domain" description="Peptidase S1" evidence="5">
    <location>
        <begin position="181"/>
        <end position="400"/>
    </location>
</feature>
<dbReference type="Gene3D" id="2.40.10.10">
    <property type="entry name" value="Trypsin-like serine proteases"/>
    <property type="match status" value="1"/>
</dbReference>
<dbReference type="SUPFAM" id="SSF50494">
    <property type="entry name" value="Trypsin-like serine proteases"/>
    <property type="match status" value="1"/>
</dbReference>
<dbReference type="EMBL" id="SPLM01000039">
    <property type="protein sequence ID" value="TMW64605.1"/>
    <property type="molecule type" value="Genomic_DNA"/>
</dbReference>
<keyword evidence="2" id="KW-0843">Virulence</keyword>
<sequence>MEVTVPIPSNKTTQAALGQVITVANVTSLNASADSVHVVALDKPLSSNAHPVVLPLNAPYPSYLYVDHNATLVSVDVASLQISSKRQVIYVANTTCDSTVCALPLDVEDRAIQSKPNHWGFLLSYDETRDAYRLLGVGSDPVTDSDGIWGFSWLPQVLTSSSFTSINVHGVATVLSVNKEIVGGKQVETTSVYTGYIAGLRKTPDGNSFCAGSLITPRLVLTAAGCNFTTPIWVAIDTLNTNGEAAEAIRVKRIIIHPDYKQGGMGSNFMILQLGAASSRKPIRLVGLNNNKFEGTAFGYGATKLKSKTMNHRLRNAKVQLYTSNSCPESVRPRLDSTTFCTFKSICWGDFGGPLTNDAWSGKRQLIGVIGTQISCQWVLDHTIVGNVSSVLEWIIRVITGLGRQEV</sequence>
<dbReference type="PANTHER" id="PTHR24276">
    <property type="entry name" value="POLYSERASE-RELATED"/>
    <property type="match status" value="1"/>
</dbReference>
<keyword evidence="7" id="KW-1185">Reference proteome</keyword>
<dbReference type="GO" id="GO:0004252">
    <property type="term" value="F:serine-type endopeptidase activity"/>
    <property type="evidence" value="ECO:0007669"/>
    <property type="project" value="InterPro"/>
</dbReference>
<evidence type="ECO:0000256" key="4">
    <source>
        <dbReference type="ARBA" id="ARBA00023180"/>
    </source>
</evidence>
<dbReference type="OrthoDB" id="10066789at2759"/>
<keyword evidence="1" id="KW-0732">Signal</keyword>
<dbReference type="PANTHER" id="PTHR24276:SF98">
    <property type="entry name" value="FI18310P1-RELATED"/>
    <property type="match status" value="1"/>
</dbReference>
<dbReference type="InterPro" id="IPR043504">
    <property type="entry name" value="Peptidase_S1_PA_chymotrypsin"/>
</dbReference>
<accession>A0A8K1FI48</accession>
<evidence type="ECO:0000256" key="1">
    <source>
        <dbReference type="ARBA" id="ARBA00022729"/>
    </source>
</evidence>
<dbReference type="InterPro" id="IPR050430">
    <property type="entry name" value="Peptidase_S1"/>
</dbReference>
<evidence type="ECO:0000256" key="3">
    <source>
        <dbReference type="ARBA" id="ARBA00023157"/>
    </source>
</evidence>
<dbReference type="InterPro" id="IPR009003">
    <property type="entry name" value="Peptidase_S1_PA"/>
</dbReference>
<dbReference type="PROSITE" id="PS50240">
    <property type="entry name" value="TRYPSIN_DOM"/>
    <property type="match status" value="1"/>
</dbReference>
<dbReference type="AlphaFoldDB" id="A0A8K1FI48"/>
<keyword evidence="4" id="KW-0325">Glycoprotein</keyword>
<dbReference type="Pfam" id="PF00089">
    <property type="entry name" value="Trypsin"/>
    <property type="match status" value="1"/>
</dbReference>
<gene>
    <name evidence="6" type="ORF">Poli38472_011485</name>
</gene>
<dbReference type="InterPro" id="IPR001254">
    <property type="entry name" value="Trypsin_dom"/>
</dbReference>
<organism evidence="6 7">
    <name type="scientific">Pythium oligandrum</name>
    <name type="common">Mycoparasitic fungus</name>
    <dbReference type="NCBI Taxonomy" id="41045"/>
    <lineage>
        <taxon>Eukaryota</taxon>
        <taxon>Sar</taxon>
        <taxon>Stramenopiles</taxon>
        <taxon>Oomycota</taxon>
        <taxon>Peronosporomycetes</taxon>
        <taxon>Pythiales</taxon>
        <taxon>Pythiaceae</taxon>
        <taxon>Pythium</taxon>
    </lineage>
</organism>
<dbReference type="Proteomes" id="UP000794436">
    <property type="component" value="Unassembled WGS sequence"/>
</dbReference>
<name>A0A8K1FI48_PYTOL</name>
<comment type="caution">
    <text evidence="6">The sequence shown here is derived from an EMBL/GenBank/DDBJ whole genome shotgun (WGS) entry which is preliminary data.</text>
</comment>
<dbReference type="SMART" id="SM00020">
    <property type="entry name" value="Tryp_SPc"/>
    <property type="match status" value="1"/>
</dbReference>
<evidence type="ECO:0000259" key="5">
    <source>
        <dbReference type="PROSITE" id="PS50240"/>
    </source>
</evidence>
<evidence type="ECO:0000313" key="6">
    <source>
        <dbReference type="EMBL" id="TMW64605.1"/>
    </source>
</evidence>
<proteinExistence type="predicted"/>
<reference evidence="6" key="1">
    <citation type="submission" date="2019-03" db="EMBL/GenBank/DDBJ databases">
        <title>Long read genome sequence of the mycoparasitic Pythium oligandrum ATCC 38472 isolated from sugarbeet rhizosphere.</title>
        <authorList>
            <person name="Gaulin E."/>
        </authorList>
    </citation>
    <scope>NUCLEOTIDE SEQUENCE</scope>
    <source>
        <strain evidence="6">ATCC 38472_TT</strain>
    </source>
</reference>
<protein>
    <recommendedName>
        <fullName evidence="5">Peptidase S1 domain-containing protein</fullName>
    </recommendedName>
</protein>
<keyword evidence="3" id="KW-1015">Disulfide bond</keyword>
<evidence type="ECO:0000313" key="7">
    <source>
        <dbReference type="Proteomes" id="UP000794436"/>
    </source>
</evidence>
<dbReference type="GO" id="GO:0006508">
    <property type="term" value="P:proteolysis"/>
    <property type="evidence" value="ECO:0007669"/>
    <property type="project" value="InterPro"/>
</dbReference>
<evidence type="ECO:0000256" key="2">
    <source>
        <dbReference type="ARBA" id="ARBA00023026"/>
    </source>
</evidence>